<comment type="caution">
    <text evidence="3">The sequence shown here is derived from an EMBL/GenBank/DDBJ whole genome shotgun (WGS) entry which is preliminary data.</text>
</comment>
<organism evidence="3 4">
    <name type="scientific">bacterium (Candidatus Blackallbacteria) CG17_big_fil_post_rev_8_21_14_2_50_48_46</name>
    <dbReference type="NCBI Taxonomy" id="2014261"/>
    <lineage>
        <taxon>Bacteria</taxon>
        <taxon>Candidatus Blackallbacteria</taxon>
    </lineage>
</organism>
<feature type="region of interest" description="Disordered" evidence="1">
    <location>
        <begin position="514"/>
        <end position="553"/>
    </location>
</feature>
<proteinExistence type="predicted"/>
<feature type="signal peptide" evidence="2">
    <location>
        <begin position="1"/>
        <end position="25"/>
    </location>
</feature>
<evidence type="ECO:0000313" key="3">
    <source>
        <dbReference type="EMBL" id="PIW16528.1"/>
    </source>
</evidence>
<feature type="compositionally biased region" description="Pro residues" evidence="1">
    <location>
        <begin position="391"/>
        <end position="403"/>
    </location>
</feature>
<gene>
    <name evidence="3" type="ORF">COW36_12235</name>
</gene>
<name>A0A2M7G3R6_9BACT</name>
<keyword evidence="2" id="KW-0732">Signal</keyword>
<feature type="compositionally biased region" description="Basic and acidic residues" evidence="1">
    <location>
        <begin position="354"/>
        <end position="374"/>
    </location>
</feature>
<dbReference type="EMBL" id="PFFQ01000037">
    <property type="protein sequence ID" value="PIW16528.1"/>
    <property type="molecule type" value="Genomic_DNA"/>
</dbReference>
<dbReference type="Pfam" id="PF13620">
    <property type="entry name" value="CarboxypepD_reg"/>
    <property type="match status" value="1"/>
</dbReference>
<feature type="compositionally biased region" description="Pro residues" evidence="1">
    <location>
        <begin position="136"/>
        <end position="154"/>
    </location>
</feature>
<feature type="compositionally biased region" description="Low complexity" evidence="1">
    <location>
        <begin position="86"/>
        <end position="99"/>
    </location>
</feature>
<evidence type="ECO:0000313" key="4">
    <source>
        <dbReference type="Proteomes" id="UP000231019"/>
    </source>
</evidence>
<evidence type="ECO:0000256" key="2">
    <source>
        <dbReference type="SAM" id="SignalP"/>
    </source>
</evidence>
<evidence type="ECO:0008006" key="5">
    <source>
        <dbReference type="Google" id="ProtNLM"/>
    </source>
</evidence>
<dbReference type="PROSITE" id="PS51257">
    <property type="entry name" value="PROKAR_LIPOPROTEIN"/>
    <property type="match status" value="1"/>
</dbReference>
<feature type="compositionally biased region" description="Low complexity" evidence="1">
    <location>
        <begin position="107"/>
        <end position="135"/>
    </location>
</feature>
<dbReference type="Gene3D" id="2.60.40.1120">
    <property type="entry name" value="Carboxypeptidase-like, regulatory domain"/>
    <property type="match status" value="1"/>
</dbReference>
<dbReference type="Proteomes" id="UP000231019">
    <property type="component" value="Unassembled WGS sequence"/>
</dbReference>
<reference evidence="3 4" key="1">
    <citation type="submission" date="2017-09" db="EMBL/GenBank/DDBJ databases">
        <title>Depth-based differentiation of microbial function through sediment-hosted aquifers and enrichment of novel symbionts in the deep terrestrial subsurface.</title>
        <authorList>
            <person name="Probst A.J."/>
            <person name="Ladd B."/>
            <person name="Jarett J.K."/>
            <person name="Geller-Mcgrath D.E."/>
            <person name="Sieber C.M."/>
            <person name="Emerson J.B."/>
            <person name="Anantharaman K."/>
            <person name="Thomas B.C."/>
            <person name="Malmstrom R."/>
            <person name="Stieglmeier M."/>
            <person name="Klingl A."/>
            <person name="Woyke T."/>
            <person name="Ryan C.M."/>
            <person name="Banfield J.F."/>
        </authorList>
    </citation>
    <scope>NUCLEOTIDE SEQUENCE [LARGE SCALE GENOMIC DNA]</scope>
    <source>
        <strain evidence="3">CG17_big_fil_post_rev_8_21_14_2_50_48_46</strain>
    </source>
</reference>
<dbReference type="AlphaFoldDB" id="A0A2M7G3R6"/>
<protein>
    <recommendedName>
        <fullName evidence="5">Fibronectin type-III domain-containing protein</fullName>
    </recommendedName>
</protein>
<feature type="compositionally biased region" description="Basic and acidic residues" evidence="1">
    <location>
        <begin position="521"/>
        <end position="540"/>
    </location>
</feature>
<feature type="chain" id="PRO_5014850593" description="Fibronectin type-III domain-containing protein" evidence="2">
    <location>
        <begin position="26"/>
        <end position="727"/>
    </location>
</feature>
<dbReference type="PRINTS" id="PR01217">
    <property type="entry name" value="PRICHEXTENSN"/>
</dbReference>
<dbReference type="SUPFAM" id="SSF117074">
    <property type="entry name" value="Hypothetical protein PA1324"/>
    <property type="match status" value="1"/>
</dbReference>
<sequence length="727" mass="77195">MKMKQSATRTLFLTTTLAAILSVSACGNPSSTSAPTPNTGNIPQLATQPTPQSSQLKKIRFSGHIFDSSTGENIEQAMIWIQSTDPAGPTPTASSGTTTPTPPPTTATPAASAATAAPAAPAATPAPPSTGATPPTAQPTPPPASSAPPLPIPPGTDSVPTPAPPNGLPQGLAPGEGWLWGVGAQAATPPKASNKETGIFRTTTNNQGKFWINDVPEGNYTVTVQAPKYRTLTLTQVGTGQLEIALSPLNPVQTTDMTGMVLSASDTPVARAHVSPSYFWGDSAGLPAQSNALGEYLLQEVPYGSHILAAFVMDEDYVIQKLGFSDEVSVTAKSIKSTSPVFAPASDSGVKLPSDPRTESEKRKELEDKVENILKETPAPEASPDETEPPVESPKPKAIPSPAPSASAPVQPKGTAAPNTPPEKDPVENEEEEKEKTFNLFSAVNELVTGKKAEDAESVKDGSVYPVITLHSVLSDFKIEGKVTVPPGFHYRGMEVYLTLKPAKDQRPQEVLLFTLPGKSPDSKASEDDESKKDSKKPTEKGTPPADPGQPEIQDFALRLPSLEKGQSYHFQFTAAAKEPGSLLYHHIYEIGEKNAKALEASFMPAPTAIEIEGEEDNAVPTSPQFAWEAVPGAEYYRILLEAGNAPDNKVVWEAWTKDTRIVYPLKTSNGRLKEGELYTVSVAALKGLKPALKNSKETYAHPGYQAIWTDLSTLTHSPFEVVKTEP</sequence>
<evidence type="ECO:0000256" key="1">
    <source>
        <dbReference type="SAM" id="MobiDB-lite"/>
    </source>
</evidence>
<feature type="region of interest" description="Disordered" evidence="1">
    <location>
        <begin position="337"/>
        <end position="436"/>
    </location>
</feature>
<accession>A0A2M7G3R6</accession>
<feature type="region of interest" description="Disordered" evidence="1">
    <location>
        <begin position="27"/>
        <end position="56"/>
    </location>
</feature>
<feature type="region of interest" description="Disordered" evidence="1">
    <location>
        <begin position="84"/>
        <end position="177"/>
    </location>
</feature>